<evidence type="ECO:0000313" key="4">
    <source>
        <dbReference type="Proteomes" id="UP000663760"/>
    </source>
</evidence>
<sequence>MRMNISSTLLRMWDFSLRLFLRKFNLIILINVFWILVELYITKFF</sequence>
<protein>
    <submittedName>
        <fullName evidence="3">Uncharacterized protein</fullName>
    </submittedName>
</protein>
<evidence type="ECO:0000313" key="3">
    <source>
        <dbReference type="EMBL" id="CAA7403234.1"/>
    </source>
</evidence>
<dbReference type="Proteomes" id="UP000663760">
    <property type="component" value="Chromosome 10"/>
</dbReference>
<dbReference type="EMBL" id="LR746273">
    <property type="protein sequence ID" value="CAA7403234.1"/>
    <property type="molecule type" value="Genomic_DNA"/>
</dbReference>
<evidence type="ECO:0000313" key="2">
    <source>
        <dbReference type="EMBL" id="CAA2627182.1"/>
    </source>
</evidence>
<dbReference type="AlphaFoldDB" id="A0A7I8L1Z7"/>
<proteinExistence type="predicted"/>
<evidence type="ECO:0000256" key="1">
    <source>
        <dbReference type="SAM" id="Phobius"/>
    </source>
</evidence>
<reference evidence="3" key="1">
    <citation type="submission" date="2020-02" db="EMBL/GenBank/DDBJ databases">
        <authorList>
            <person name="Scholz U."/>
            <person name="Mascher M."/>
            <person name="Fiebig A."/>
        </authorList>
    </citation>
    <scope>NUCLEOTIDE SEQUENCE</scope>
</reference>
<name>A0A7I8L1Z7_SPIIN</name>
<keyword evidence="1" id="KW-1133">Transmembrane helix</keyword>
<keyword evidence="1" id="KW-0812">Transmembrane</keyword>
<organism evidence="3 4">
    <name type="scientific">Spirodela intermedia</name>
    <name type="common">Intermediate duckweed</name>
    <dbReference type="NCBI Taxonomy" id="51605"/>
    <lineage>
        <taxon>Eukaryota</taxon>
        <taxon>Viridiplantae</taxon>
        <taxon>Streptophyta</taxon>
        <taxon>Embryophyta</taxon>
        <taxon>Tracheophyta</taxon>
        <taxon>Spermatophyta</taxon>
        <taxon>Magnoliopsida</taxon>
        <taxon>Liliopsida</taxon>
        <taxon>Araceae</taxon>
        <taxon>Lemnoideae</taxon>
        <taxon>Spirodela</taxon>
    </lineage>
</organism>
<dbReference type="EMBL" id="LR743597">
    <property type="protein sequence ID" value="CAA2627182.1"/>
    <property type="molecule type" value="Genomic_DNA"/>
</dbReference>
<gene>
    <name evidence="2" type="ORF">SI7747_10012835</name>
    <name evidence="3" type="ORF">SI8410_10013912</name>
</gene>
<keyword evidence="1" id="KW-0472">Membrane</keyword>
<feature type="transmembrane region" description="Helical" evidence="1">
    <location>
        <begin position="20"/>
        <end position="41"/>
    </location>
</feature>
<accession>A0A7I8L1Z7</accession>
<keyword evidence="4" id="KW-1185">Reference proteome</keyword>